<dbReference type="OrthoDB" id="9810065at2"/>
<dbReference type="InterPro" id="IPR000847">
    <property type="entry name" value="LysR_HTH_N"/>
</dbReference>
<dbReference type="InterPro" id="IPR036390">
    <property type="entry name" value="WH_DNA-bd_sf"/>
</dbReference>
<comment type="caution">
    <text evidence="6">The sequence shown here is derived from an EMBL/GenBank/DDBJ whole genome shotgun (WGS) entry which is preliminary data.</text>
</comment>
<comment type="similarity">
    <text evidence="1">Belongs to the LysR transcriptional regulatory family.</text>
</comment>
<evidence type="ECO:0000313" key="6">
    <source>
        <dbReference type="EMBL" id="RAO76421.1"/>
    </source>
</evidence>
<dbReference type="SUPFAM" id="SSF46785">
    <property type="entry name" value="Winged helix' DNA-binding domain"/>
    <property type="match status" value="1"/>
</dbReference>
<dbReference type="Pfam" id="PF00126">
    <property type="entry name" value="HTH_1"/>
    <property type="match status" value="1"/>
</dbReference>
<dbReference type="PROSITE" id="PS50931">
    <property type="entry name" value="HTH_LYSR"/>
    <property type="match status" value="1"/>
</dbReference>
<dbReference type="EMBL" id="NFZS01000001">
    <property type="protein sequence ID" value="RAO76421.1"/>
    <property type="molecule type" value="Genomic_DNA"/>
</dbReference>
<evidence type="ECO:0000256" key="4">
    <source>
        <dbReference type="ARBA" id="ARBA00023163"/>
    </source>
</evidence>
<evidence type="ECO:0000256" key="2">
    <source>
        <dbReference type="ARBA" id="ARBA00023015"/>
    </source>
</evidence>
<feature type="domain" description="HTH lysR-type" evidence="5">
    <location>
        <begin position="1"/>
        <end position="59"/>
    </location>
</feature>
<dbReference type="RefSeq" id="WP_111980504.1">
    <property type="nucleotide sequence ID" value="NZ_NFZS01000001.1"/>
</dbReference>
<dbReference type="GO" id="GO:0003700">
    <property type="term" value="F:DNA-binding transcription factor activity"/>
    <property type="evidence" value="ECO:0007669"/>
    <property type="project" value="InterPro"/>
</dbReference>
<dbReference type="FunFam" id="1.10.10.10:FF:000001">
    <property type="entry name" value="LysR family transcriptional regulator"/>
    <property type="match status" value="1"/>
</dbReference>
<dbReference type="CDD" id="cd08472">
    <property type="entry name" value="PBP2_CrgA_like_3"/>
    <property type="match status" value="1"/>
</dbReference>
<protein>
    <submittedName>
        <fullName evidence="6">LysR family transcriptional regulator</fullName>
    </submittedName>
</protein>
<keyword evidence="3" id="KW-0238">DNA-binding</keyword>
<accession>A0A328P530</accession>
<dbReference type="PANTHER" id="PTHR30537">
    <property type="entry name" value="HTH-TYPE TRANSCRIPTIONAL REGULATOR"/>
    <property type="match status" value="1"/>
</dbReference>
<dbReference type="PANTHER" id="PTHR30537:SF5">
    <property type="entry name" value="HTH-TYPE TRANSCRIPTIONAL ACTIVATOR TTDR-RELATED"/>
    <property type="match status" value="1"/>
</dbReference>
<sequence length="317" mass="34971">MEDFAAISAFVRVVEAKSFAAAAAQLGMTPSGVSRAVSRLEESLGARLLYRSTRSLRLTDDGASFHARCKEILADLAEATEALGYAARKPTGKLRIGVPASVGRTVIIPRLAEFEQRYPDIRLELSMCDYPYDLNEEGIDCAVRVGPLEDSSLIARKIGYLRNVIIASPEYLARYGAPQSLDDLKNHRCINYVQPNGRPRQWQFDTPSGQVGVDIEAHILINDAESVIQAVVSGLGITQAPHVIASCMLDFGKLELVMTDTISTGKPVWIVYPQKKHLSARVQAFIEWVREVFEQTNEPGKHKKPLVAVAEPERIRA</sequence>
<dbReference type="InterPro" id="IPR036388">
    <property type="entry name" value="WH-like_DNA-bd_sf"/>
</dbReference>
<dbReference type="InterPro" id="IPR005119">
    <property type="entry name" value="LysR_subst-bd"/>
</dbReference>
<dbReference type="FunFam" id="3.40.190.290:FF:000001">
    <property type="entry name" value="Transcriptional regulator, LysR family"/>
    <property type="match status" value="1"/>
</dbReference>
<evidence type="ECO:0000259" key="5">
    <source>
        <dbReference type="PROSITE" id="PS50931"/>
    </source>
</evidence>
<dbReference type="GO" id="GO:0043565">
    <property type="term" value="F:sequence-specific DNA binding"/>
    <property type="evidence" value="ECO:0007669"/>
    <property type="project" value="TreeGrafter"/>
</dbReference>
<evidence type="ECO:0000256" key="3">
    <source>
        <dbReference type="ARBA" id="ARBA00023125"/>
    </source>
</evidence>
<dbReference type="Gene3D" id="1.10.10.10">
    <property type="entry name" value="Winged helix-like DNA-binding domain superfamily/Winged helix DNA-binding domain"/>
    <property type="match status" value="1"/>
</dbReference>
<evidence type="ECO:0000313" key="7">
    <source>
        <dbReference type="Proteomes" id="UP000248926"/>
    </source>
</evidence>
<dbReference type="InterPro" id="IPR058163">
    <property type="entry name" value="LysR-type_TF_proteobact-type"/>
</dbReference>
<organism evidence="6 7">
    <name type="scientific">Dyella jiangningensis</name>
    <dbReference type="NCBI Taxonomy" id="1379159"/>
    <lineage>
        <taxon>Bacteria</taxon>
        <taxon>Pseudomonadati</taxon>
        <taxon>Pseudomonadota</taxon>
        <taxon>Gammaproteobacteria</taxon>
        <taxon>Lysobacterales</taxon>
        <taxon>Rhodanobacteraceae</taxon>
        <taxon>Dyella</taxon>
    </lineage>
</organism>
<reference evidence="6 7" key="1">
    <citation type="journal article" date="2018" name="Genet. Mol. Biol.">
        <title>The genome sequence of Dyella jiangningensis FCAV SCS01 from a lignocellulose-decomposing microbial consortium metagenome reveals potential for biotechnological applications.</title>
        <authorList>
            <person name="Desiderato J.G."/>
            <person name="Alvarenga D.O."/>
            <person name="Constancio M.T.L."/>
            <person name="Alves L.M.C."/>
            <person name="Varani A.M."/>
        </authorList>
    </citation>
    <scope>NUCLEOTIDE SEQUENCE [LARGE SCALE GENOMIC DNA]</scope>
    <source>
        <strain evidence="6 7">FCAV SCS01</strain>
    </source>
</reference>
<proteinExistence type="inferred from homology"/>
<dbReference type="GO" id="GO:0006351">
    <property type="term" value="P:DNA-templated transcription"/>
    <property type="evidence" value="ECO:0007669"/>
    <property type="project" value="TreeGrafter"/>
</dbReference>
<dbReference type="AlphaFoldDB" id="A0A328P530"/>
<keyword evidence="7" id="KW-1185">Reference proteome</keyword>
<keyword evidence="4" id="KW-0804">Transcription</keyword>
<dbReference type="SUPFAM" id="SSF53850">
    <property type="entry name" value="Periplasmic binding protein-like II"/>
    <property type="match status" value="1"/>
</dbReference>
<dbReference type="Proteomes" id="UP000248926">
    <property type="component" value="Unassembled WGS sequence"/>
</dbReference>
<dbReference type="Gene3D" id="3.40.190.290">
    <property type="match status" value="1"/>
</dbReference>
<keyword evidence="2" id="KW-0805">Transcription regulation</keyword>
<evidence type="ECO:0000256" key="1">
    <source>
        <dbReference type="ARBA" id="ARBA00009437"/>
    </source>
</evidence>
<dbReference type="Pfam" id="PF03466">
    <property type="entry name" value="LysR_substrate"/>
    <property type="match status" value="1"/>
</dbReference>
<gene>
    <name evidence="6" type="ORF">CA260_00305</name>
</gene>
<name>A0A328P530_9GAMM</name>